<name>A0A1H4GSQ7_9GAMM</name>
<dbReference type="Pfam" id="PF20009">
    <property type="entry name" value="GEVED"/>
    <property type="match status" value="1"/>
</dbReference>
<evidence type="ECO:0000256" key="2">
    <source>
        <dbReference type="ARBA" id="ARBA00022525"/>
    </source>
</evidence>
<keyword evidence="3 4" id="KW-0732">Signal</keyword>
<feature type="domain" description="GEVED" evidence="6">
    <location>
        <begin position="153"/>
        <end position="227"/>
    </location>
</feature>
<organism evidence="7 8">
    <name type="scientific">Thiothrix caldifontis</name>
    <dbReference type="NCBI Taxonomy" id="525918"/>
    <lineage>
        <taxon>Bacteria</taxon>
        <taxon>Pseudomonadati</taxon>
        <taxon>Pseudomonadota</taxon>
        <taxon>Gammaproteobacteria</taxon>
        <taxon>Thiotrichales</taxon>
        <taxon>Thiotrichaceae</taxon>
        <taxon>Thiothrix</taxon>
    </lineage>
</organism>
<sequence>MKIIKLSLCISMVGAFATLPPAYANEVVTNCTQVTDTGGSDSNTNNNESCAAVTIPFDFGDAPETFPVLLANGGARHQLGTNVYLGKCVDGDSGELQGEASADDADESQPVYGVCETDAFGKQDDEDGVAIAELRVGDTESTVQVTTSADCKLNAWVDWNQDGSWGGAGEQVFLDQQLTAGLNNLTMDVPAFAAEGTAYTRFRCSTAGGDGIGGEAIDGEVEDYKLTILPAIPKVPVSVGDKIWIDANQNGQQDADETGLAGATVTLLDKDGNPVNDLDGKPVAAVTTDGGGAYVFGNLAEGQYLIRVETPEGYLPTQGGTDVDDDVSNTDSNCQVVDGKTQTSDFSLTTDNMTVDCGFYMPTQPVHSIGNMVWVDDGAGDKTNADNGQFDEGEALLNGIKLELRDTTGAVIESTMTSGGYYLFSGLNAGEYQVCVAATNFKGMGKLVGYTAGVNGKEADANTGGDSNDNGGELS</sequence>
<evidence type="ECO:0000256" key="3">
    <source>
        <dbReference type="ARBA" id="ARBA00022729"/>
    </source>
</evidence>
<evidence type="ECO:0000259" key="5">
    <source>
        <dbReference type="Pfam" id="PF17210"/>
    </source>
</evidence>
<feature type="domain" description="SD-repeat containing protein B" evidence="5">
    <location>
        <begin position="368"/>
        <end position="439"/>
    </location>
</feature>
<dbReference type="STRING" id="525918.SAMN05660964_03673"/>
<feature type="non-terminal residue" evidence="7">
    <location>
        <position position="475"/>
    </location>
</feature>
<dbReference type="InterPro" id="IPR013783">
    <property type="entry name" value="Ig-like_fold"/>
</dbReference>
<evidence type="ECO:0000259" key="6">
    <source>
        <dbReference type="Pfam" id="PF20009"/>
    </source>
</evidence>
<feature type="signal peptide" evidence="4">
    <location>
        <begin position="1"/>
        <end position="24"/>
    </location>
</feature>
<dbReference type="Gene3D" id="2.60.40.10">
    <property type="entry name" value="Immunoglobulins"/>
    <property type="match status" value="2"/>
</dbReference>
<reference evidence="7 8" key="1">
    <citation type="submission" date="2016-10" db="EMBL/GenBank/DDBJ databases">
        <authorList>
            <person name="de Groot N.N."/>
        </authorList>
    </citation>
    <scope>NUCLEOTIDE SEQUENCE [LARGE SCALE GENOMIC DNA]</scope>
    <source>
        <strain evidence="7 8">DSM 21228</strain>
    </source>
</reference>
<gene>
    <name evidence="7" type="ORF">SAMN05660964_03673</name>
</gene>
<dbReference type="AlphaFoldDB" id="A0A1H4GSQ7"/>
<keyword evidence="8" id="KW-1185">Reference proteome</keyword>
<dbReference type="Pfam" id="PF17210">
    <property type="entry name" value="SdrD_B"/>
    <property type="match status" value="2"/>
</dbReference>
<evidence type="ECO:0000313" key="8">
    <source>
        <dbReference type="Proteomes" id="UP000199397"/>
    </source>
</evidence>
<evidence type="ECO:0000256" key="1">
    <source>
        <dbReference type="ARBA" id="ARBA00004613"/>
    </source>
</evidence>
<dbReference type="Proteomes" id="UP000199397">
    <property type="component" value="Unassembled WGS sequence"/>
</dbReference>
<feature type="chain" id="PRO_5011445090" evidence="4">
    <location>
        <begin position="25"/>
        <end position="475"/>
    </location>
</feature>
<dbReference type="InterPro" id="IPR045474">
    <property type="entry name" value="GEVED"/>
</dbReference>
<protein>
    <submittedName>
        <fullName evidence="7">Cna protein B-type domain-containing protein</fullName>
    </submittedName>
</protein>
<dbReference type="GO" id="GO:0005576">
    <property type="term" value="C:extracellular region"/>
    <property type="evidence" value="ECO:0007669"/>
    <property type="project" value="UniProtKB-SubCell"/>
</dbReference>
<dbReference type="PANTHER" id="PTHR23303">
    <property type="entry name" value="CARBOXYPEPTIDASE REGULATORY REGION-CONTAINING"/>
    <property type="match status" value="1"/>
</dbReference>
<dbReference type="InterPro" id="IPR033764">
    <property type="entry name" value="Sdr_B"/>
</dbReference>
<accession>A0A1H4GSQ7</accession>
<comment type="subcellular location">
    <subcellularLocation>
        <location evidence="1">Secreted</location>
    </subcellularLocation>
</comment>
<proteinExistence type="predicted"/>
<evidence type="ECO:0000256" key="4">
    <source>
        <dbReference type="SAM" id="SignalP"/>
    </source>
</evidence>
<keyword evidence="2" id="KW-0964">Secreted</keyword>
<dbReference type="EMBL" id="FNQP01000039">
    <property type="protein sequence ID" value="SEB12361.1"/>
    <property type="molecule type" value="Genomic_DNA"/>
</dbReference>
<evidence type="ECO:0000313" key="7">
    <source>
        <dbReference type="EMBL" id="SEB12361.1"/>
    </source>
</evidence>
<dbReference type="InterPro" id="IPR051417">
    <property type="entry name" value="SDr/BOS_complex"/>
</dbReference>
<dbReference type="SUPFAM" id="SSF117074">
    <property type="entry name" value="Hypothetical protein PA1324"/>
    <property type="match status" value="2"/>
</dbReference>
<feature type="domain" description="SD-repeat containing protein B" evidence="5">
    <location>
        <begin position="238"/>
        <end position="359"/>
    </location>
</feature>
<dbReference type="RefSeq" id="WP_175518061.1">
    <property type="nucleotide sequence ID" value="NZ_FNQP01000039.1"/>
</dbReference>